<dbReference type="AlphaFoldDB" id="K7YYX8"/>
<evidence type="ECO:0000313" key="1">
    <source>
        <dbReference type="EMBL" id="AFY01900.1"/>
    </source>
</evidence>
<protein>
    <submittedName>
        <fullName evidence="1">Uncharacterized protein</fullName>
    </submittedName>
</protein>
<dbReference type="HOGENOM" id="CLU_2341102_0_0_7"/>
<name>K7YYX8_BDEBC</name>
<dbReference type="EMBL" id="CP002930">
    <property type="protein sequence ID" value="AFY01900.1"/>
    <property type="molecule type" value="Genomic_DNA"/>
</dbReference>
<evidence type="ECO:0000313" key="2">
    <source>
        <dbReference type="Proteomes" id="UP000010074"/>
    </source>
</evidence>
<dbReference type="PATRIC" id="fig|1069642.3.peg.2192"/>
<dbReference type="Proteomes" id="UP000010074">
    <property type="component" value="Chromosome"/>
</dbReference>
<sequence>MDVVLLHQAEAERLLLYYGNLMNMKKEEVLTTESGKVENWERWWHALSISDTLLSRAEEDPSLKEICNYLESIEVVFEDACDPADDFKAYAIRSLCQAVRRTLNNKKEMA</sequence>
<organism evidence="1 2">
    <name type="scientific">Bdellovibrio bacteriovorus str. Tiberius</name>
    <dbReference type="NCBI Taxonomy" id="1069642"/>
    <lineage>
        <taxon>Bacteria</taxon>
        <taxon>Pseudomonadati</taxon>
        <taxon>Bdellovibrionota</taxon>
        <taxon>Bdellovibrionia</taxon>
        <taxon>Bdellovibrionales</taxon>
        <taxon>Pseudobdellovibrionaceae</taxon>
        <taxon>Bdellovibrio</taxon>
    </lineage>
</organism>
<dbReference type="KEGG" id="bbat:Bdt_2215"/>
<proteinExistence type="predicted"/>
<accession>K7YYX8</accession>
<reference evidence="1 2" key="1">
    <citation type="journal article" date="2012" name="BMC Genomics">
        <title>Genome analysis of a simultaneously predatory and prey-independent, novel Bdellovibrio bacteriovorus from the River Tiber, supports in silico predictions of both ancient and recent lateral gene transfer from diverse bacteria.</title>
        <authorList>
            <person name="Hobley L."/>
            <person name="Lerner T.R."/>
            <person name="Williams L.E."/>
            <person name="Lambert C."/>
            <person name="Till R."/>
            <person name="Milner D.S."/>
            <person name="Basford S.M."/>
            <person name="Capeness M.J."/>
            <person name="Fenton A.K."/>
            <person name="Atterbury R.J."/>
            <person name="Harris M.A."/>
            <person name="Sockett R.E."/>
        </authorList>
    </citation>
    <scope>NUCLEOTIDE SEQUENCE [LARGE SCALE GENOMIC DNA]</scope>
    <source>
        <strain evidence="1 2">Tiberius</strain>
    </source>
</reference>
<gene>
    <name evidence="1" type="ORF">Bdt_2215</name>
</gene>